<evidence type="ECO:0000313" key="1">
    <source>
        <dbReference type="EMBL" id="HIR14237.1"/>
    </source>
</evidence>
<evidence type="ECO:0000313" key="2">
    <source>
        <dbReference type="Proteomes" id="UP000886757"/>
    </source>
</evidence>
<dbReference type="EMBL" id="DVGK01000112">
    <property type="protein sequence ID" value="HIR14237.1"/>
    <property type="molecule type" value="Genomic_DNA"/>
</dbReference>
<dbReference type="GO" id="GO:0016853">
    <property type="term" value="F:isomerase activity"/>
    <property type="evidence" value="ECO:0007669"/>
    <property type="project" value="InterPro"/>
</dbReference>
<sequence length="291" mass="33731">MEYTIKNQQLSVTVSDFGGELRSVRGGDGTEYLWQGDPRFWKDRAPNIFPYVARLTGEKYTLKGREYQMKIHGFVKYTTLELETQSEDSLTFVLKPDEEIKKQYPFDFIYRITYRLQQAALLIEHQVENLGEERMYFGIGGHPGFQVPLEQGLAFEDYQLKFSAPCRPWRVGFTPDCFLNGQDQEYPLKGGQAIPLRHSLFDQDAVVLKHADREVTLCSEKGSRGVTVTYPDFPYIGFWHKPETQAPYVCIEPWSSLPSRKGIQEDLSQQSDLICLEGHKTWESCWKIQIF</sequence>
<accession>A0A9D1ADH2</accession>
<dbReference type="InterPro" id="IPR008183">
    <property type="entry name" value="Aldose_1/G6P_1-epimerase"/>
</dbReference>
<organism evidence="1 2">
    <name type="scientific">Candidatus Choladousia intestinavium</name>
    <dbReference type="NCBI Taxonomy" id="2840727"/>
    <lineage>
        <taxon>Bacteria</taxon>
        <taxon>Bacillati</taxon>
        <taxon>Bacillota</taxon>
        <taxon>Clostridia</taxon>
        <taxon>Lachnospirales</taxon>
        <taxon>Lachnospiraceae</taxon>
        <taxon>Lachnospiraceae incertae sedis</taxon>
        <taxon>Candidatus Choladousia</taxon>
    </lineage>
</organism>
<dbReference type="SUPFAM" id="SSF74650">
    <property type="entry name" value="Galactose mutarotase-like"/>
    <property type="match status" value="1"/>
</dbReference>
<dbReference type="CDD" id="cd09024">
    <property type="entry name" value="Aldose_epim_lacX"/>
    <property type="match status" value="1"/>
</dbReference>
<protein>
    <submittedName>
        <fullName evidence="1">Aldose 1-epimerase family protein</fullName>
    </submittedName>
</protein>
<dbReference type="GO" id="GO:0030246">
    <property type="term" value="F:carbohydrate binding"/>
    <property type="evidence" value="ECO:0007669"/>
    <property type="project" value="InterPro"/>
</dbReference>
<dbReference type="InterPro" id="IPR011013">
    <property type="entry name" value="Gal_mutarotase_sf_dom"/>
</dbReference>
<dbReference type="InterPro" id="IPR037481">
    <property type="entry name" value="LacX"/>
</dbReference>
<dbReference type="Pfam" id="PF01263">
    <property type="entry name" value="Aldose_epim"/>
    <property type="match status" value="1"/>
</dbReference>
<reference evidence="1" key="1">
    <citation type="submission" date="2020-10" db="EMBL/GenBank/DDBJ databases">
        <authorList>
            <person name="Gilroy R."/>
        </authorList>
    </citation>
    <scope>NUCLEOTIDE SEQUENCE</scope>
    <source>
        <strain evidence="1">ChiSjej4B22-8148</strain>
    </source>
</reference>
<comment type="caution">
    <text evidence="1">The sequence shown here is derived from an EMBL/GenBank/DDBJ whole genome shotgun (WGS) entry which is preliminary data.</text>
</comment>
<name>A0A9D1ADH2_9FIRM</name>
<dbReference type="GO" id="GO:0005975">
    <property type="term" value="P:carbohydrate metabolic process"/>
    <property type="evidence" value="ECO:0007669"/>
    <property type="project" value="InterPro"/>
</dbReference>
<dbReference type="AlphaFoldDB" id="A0A9D1ADH2"/>
<reference evidence="1" key="2">
    <citation type="journal article" date="2021" name="PeerJ">
        <title>Extensive microbial diversity within the chicken gut microbiome revealed by metagenomics and culture.</title>
        <authorList>
            <person name="Gilroy R."/>
            <person name="Ravi A."/>
            <person name="Getino M."/>
            <person name="Pursley I."/>
            <person name="Horton D.L."/>
            <person name="Alikhan N.F."/>
            <person name="Baker D."/>
            <person name="Gharbi K."/>
            <person name="Hall N."/>
            <person name="Watson M."/>
            <person name="Adriaenssens E.M."/>
            <person name="Foster-Nyarko E."/>
            <person name="Jarju S."/>
            <person name="Secka A."/>
            <person name="Antonio M."/>
            <person name="Oren A."/>
            <person name="Chaudhuri R.R."/>
            <person name="La Ragione R."/>
            <person name="Hildebrand F."/>
            <person name="Pallen M.J."/>
        </authorList>
    </citation>
    <scope>NUCLEOTIDE SEQUENCE</scope>
    <source>
        <strain evidence="1">ChiSjej4B22-8148</strain>
    </source>
</reference>
<dbReference type="Gene3D" id="2.70.98.10">
    <property type="match status" value="1"/>
</dbReference>
<dbReference type="InterPro" id="IPR014718">
    <property type="entry name" value="GH-type_carb-bd"/>
</dbReference>
<proteinExistence type="predicted"/>
<gene>
    <name evidence="1" type="ORF">IAB31_09980</name>
</gene>
<dbReference type="Proteomes" id="UP000886757">
    <property type="component" value="Unassembled WGS sequence"/>
</dbReference>